<sequence length="259" mass="29214">MLGKENVVLSIAYDGTNFRGWQAQKVPPVRSVESVLVKAIEKVANHSIDLMCAGRTDAGVHARHQVVNFITTSERTDYSWIRGINTNLPDDCGVTAVYRAPLDFHARYSAQGRFYQYVICNQPYRSVMDRFYTTHIDYPLDIEAMQLAANDLVGEHDFNAFRSSECQARTSIREIFSIKLHQKDSYIYIDVHGNAFLHHMVRNIVGVLLKVGSGKAPVSYAKMVLESLDRKQGGVTAPASGLFLDHIDYDWTLLKVRGE</sequence>
<evidence type="ECO:0000256" key="4">
    <source>
        <dbReference type="HAMAP-Rule" id="MF_00171"/>
    </source>
</evidence>
<evidence type="ECO:0000259" key="6">
    <source>
        <dbReference type="Pfam" id="PF01416"/>
    </source>
</evidence>
<organism evidence="7 8">
    <name type="scientific">Wohlfahrtiimonas larvae</name>
    <dbReference type="NCBI Taxonomy" id="1157986"/>
    <lineage>
        <taxon>Bacteria</taxon>
        <taxon>Pseudomonadati</taxon>
        <taxon>Pseudomonadota</taxon>
        <taxon>Gammaproteobacteria</taxon>
        <taxon>Cardiobacteriales</taxon>
        <taxon>Ignatzschineriaceae</taxon>
        <taxon>Wohlfahrtiimonas</taxon>
    </lineage>
</organism>
<comment type="caution">
    <text evidence="7">The sequence shown here is derived from an EMBL/GenBank/DDBJ whole genome shotgun (WGS) entry which is preliminary data.</text>
</comment>
<dbReference type="Gene3D" id="3.30.70.580">
    <property type="entry name" value="Pseudouridine synthase I, catalytic domain, N-terminal subdomain"/>
    <property type="match status" value="1"/>
</dbReference>
<feature type="binding site" evidence="4">
    <location>
        <position position="115"/>
    </location>
    <ligand>
        <name>substrate</name>
    </ligand>
</feature>
<dbReference type="InterPro" id="IPR001406">
    <property type="entry name" value="PsdUridine_synth_TruA"/>
</dbReference>
<evidence type="ECO:0000256" key="3">
    <source>
        <dbReference type="ARBA" id="ARBA00023235"/>
    </source>
</evidence>
<keyword evidence="3 4" id="KW-0413">Isomerase</keyword>
<accession>A0ABP9MGX7</accession>
<dbReference type="HAMAP" id="MF_00171">
    <property type="entry name" value="TruA"/>
    <property type="match status" value="1"/>
</dbReference>
<keyword evidence="8" id="KW-1185">Reference proteome</keyword>
<gene>
    <name evidence="4 7" type="primary">truA</name>
    <name evidence="7" type="ORF">GCM10023338_06850</name>
</gene>
<feature type="active site" description="Nucleophile" evidence="4">
    <location>
        <position position="57"/>
    </location>
</feature>
<evidence type="ECO:0000256" key="5">
    <source>
        <dbReference type="RuleBase" id="RU003792"/>
    </source>
</evidence>
<keyword evidence="2 4" id="KW-0819">tRNA processing</keyword>
<protein>
    <recommendedName>
        <fullName evidence="4">tRNA pseudouridine synthase A</fullName>
        <ecNumber evidence="4">5.4.99.12</ecNumber>
    </recommendedName>
    <alternativeName>
        <fullName evidence="4">tRNA pseudouridine(38-40) synthase</fullName>
    </alternativeName>
    <alternativeName>
        <fullName evidence="4">tRNA pseudouridylate synthase I</fullName>
    </alternativeName>
    <alternativeName>
        <fullName evidence="4">tRNA-uridine isomerase I</fullName>
    </alternativeName>
</protein>
<dbReference type="SUPFAM" id="SSF55120">
    <property type="entry name" value="Pseudouridine synthase"/>
    <property type="match status" value="1"/>
</dbReference>
<evidence type="ECO:0000313" key="8">
    <source>
        <dbReference type="Proteomes" id="UP001500631"/>
    </source>
</evidence>
<evidence type="ECO:0000256" key="1">
    <source>
        <dbReference type="ARBA" id="ARBA00009375"/>
    </source>
</evidence>
<dbReference type="Pfam" id="PF01416">
    <property type="entry name" value="PseudoU_synth_1"/>
    <property type="match status" value="2"/>
</dbReference>
<evidence type="ECO:0000313" key="7">
    <source>
        <dbReference type="EMBL" id="GAA5096468.1"/>
    </source>
</evidence>
<comment type="catalytic activity">
    <reaction evidence="4 5">
        <text>uridine(38/39/40) in tRNA = pseudouridine(38/39/40) in tRNA</text>
        <dbReference type="Rhea" id="RHEA:22376"/>
        <dbReference type="Rhea" id="RHEA-COMP:10085"/>
        <dbReference type="Rhea" id="RHEA-COMP:10087"/>
        <dbReference type="ChEBI" id="CHEBI:65314"/>
        <dbReference type="ChEBI" id="CHEBI:65315"/>
        <dbReference type="EC" id="5.4.99.12"/>
    </reaction>
</comment>
<dbReference type="Proteomes" id="UP001500631">
    <property type="component" value="Unassembled WGS sequence"/>
</dbReference>
<dbReference type="PIRSF" id="PIRSF001430">
    <property type="entry name" value="tRNA_psdUrid_synth"/>
    <property type="match status" value="1"/>
</dbReference>
<proteinExistence type="inferred from homology"/>
<dbReference type="RefSeq" id="WP_245831115.1">
    <property type="nucleotide sequence ID" value="NZ_BAABKE010000002.1"/>
</dbReference>
<feature type="domain" description="Pseudouridine synthase I TruA alpha/beta" evidence="6">
    <location>
        <begin position="148"/>
        <end position="250"/>
    </location>
</feature>
<comment type="caution">
    <text evidence="4">Lacks conserved residue(s) required for the propagation of feature annotation.</text>
</comment>
<comment type="similarity">
    <text evidence="1 4 5">Belongs to the tRNA pseudouridine synthase TruA family.</text>
</comment>
<dbReference type="CDD" id="cd02570">
    <property type="entry name" value="PseudoU_synth_EcTruA"/>
    <property type="match status" value="1"/>
</dbReference>
<dbReference type="Gene3D" id="3.30.70.660">
    <property type="entry name" value="Pseudouridine synthase I, catalytic domain, C-terminal subdomain"/>
    <property type="match status" value="1"/>
</dbReference>
<comment type="subunit">
    <text evidence="4">Homodimer.</text>
</comment>
<dbReference type="InterPro" id="IPR020094">
    <property type="entry name" value="TruA/RsuA/RluB/E/F_N"/>
</dbReference>
<dbReference type="PANTHER" id="PTHR11142:SF0">
    <property type="entry name" value="TRNA PSEUDOURIDINE SYNTHASE-LIKE 1"/>
    <property type="match status" value="1"/>
</dbReference>
<dbReference type="InterPro" id="IPR020103">
    <property type="entry name" value="PsdUridine_synth_cat_dom_sf"/>
</dbReference>
<comment type="function">
    <text evidence="4">Formation of pseudouridine at positions 38, 39 and 40 in the anticodon stem and loop of transfer RNAs.</text>
</comment>
<dbReference type="InterPro" id="IPR020097">
    <property type="entry name" value="PsdUridine_synth_TruA_a/b_dom"/>
</dbReference>
<dbReference type="EC" id="5.4.99.12" evidence="4"/>
<dbReference type="EMBL" id="BAABKE010000002">
    <property type="protein sequence ID" value="GAA5096468.1"/>
    <property type="molecule type" value="Genomic_DNA"/>
</dbReference>
<reference evidence="8" key="1">
    <citation type="journal article" date="2019" name="Int. J. Syst. Evol. Microbiol.">
        <title>The Global Catalogue of Microorganisms (GCM) 10K type strain sequencing project: providing services to taxonomists for standard genome sequencing and annotation.</title>
        <authorList>
            <consortium name="The Broad Institute Genomics Platform"/>
            <consortium name="The Broad Institute Genome Sequencing Center for Infectious Disease"/>
            <person name="Wu L."/>
            <person name="Ma J."/>
        </authorList>
    </citation>
    <scope>NUCLEOTIDE SEQUENCE [LARGE SCALE GENOMIC DNA]</scope>
    <source>
        <strain evidence="8">JCM 18424</strain>
    </source>
</reference>
<dbReference type="NCBIfam" id="TIGR00071">
    <property type="entry name" value="hisT_truA"/>
    <property type="match status" value="1"/>
</dbReference>
<feature type="domain" description="Pseudouridine synthase I TruA alpha/beta" evidence="6">
    <location>
        <begin position="11"/>
        <end position="109"/>
    </location>
</feature>
<name>A0ABP9MGX7_9GAMM</name>
<dbReference type="PANTHER" id="PTHR11142">
    <property type="entry name" value="PSEUDOURIDYLATE SYNTHASE"/>
    <property type="match status" value="1"/>
</dbReference>
<evidence type="ECO:0000256" key="2">
    <source>
        <dbReference type="ARBA" id="ARBA00022694"/>
    </source>
</evidence>
<dbReference type="InterPro" id="IPR020095">
    <property type="entry name" value="PsdUridine_synth_TruA_C"/>
</dbReference>